<dbReference type="Proteomes" id="UP000434052">
    <property type="component" value="Unassembled WGS sequence"/>
</dbReference>
<keyword evidence="1" id="KW-0732">Signal</keyword>
<dbReference type="RefSeq" id="WP_144305077.1">
    <property type="nucleotide sequence ID" value="NZ_CP039543.1"/>
</dbReference>
<gene>
    <name evidence="3" type="ORF">DQK91_09255</name>
    <name evidence="2" type="ORF">E8L03_18000</name>
</gene>
<reference evidence="2 5" key="2">
    <citation type="submission" date="2019-04" db="EMBL/GenBank/DDBJ databases">
        <title>Isolation and culture of sulfate reducing bacteria from the cold seep of the South China Sea.</title>
        <authorList>
            <person name="Sun C."/>
            <person name="Liu R."/>
        </authorList>
    </citation>
    <scope>NUCLEOTIDE SEQUENCE [LARGE SCALE GENOMIC DNA]</scope>
    <source>
        <strain evidence="2 5">CS1</strain>
    </source>
</reference>
<evidence type="ECO:0000256" key="1">
    <source>
        <dbReference type="SAM" id="SignalP"/>
    </source>
</evidence>
<dbReference type="OrthoDB" id="5459109at2"/>
<feature type="chain" id="PRO_5030159391" description="Cysteine rich repeat-containing protein" evidence="1">
    <location>
        <begin position="25"/>
        <end position="122"/>
    </location>
</feature>
<evidence type="ECO:0000313" key="5">
    <source>
        <dbReference type="Proteomes" id="UP000503251"/>
    </source>
</evidence>
<dbReference type="Proteomes" id="UP000503251">
    <property type="component" value="Chromosome"/>
</dbReference>
<evidence type="ECO:0000313" key="2">
    <source>
        <dbReference type="EMBL" id="QJT10692.1"/>
    </source>
</evidence>
<sequence length="122" mass="13825">MNISRIAMALCCLLLAGVLLESCAARETMNISDFRFRCRFAEDDELSNNDNFAGCDLQMQAQLCDQYTEVLKVEYANRDACIQGCNSVQAGSMTQTMFSSCNNFAVRTNTICEQYCRQHYPR</sequence>
<evidence type="ECO:0000313" key="4">
    <source>
        <dbReference type="Proteomes" id="UP000434052"/>
    </source>
</evidence>
<feature type="signal peptide" evidence="1">
    <location>
        <begin position="1"/>
        <end position="24"/>
    </location>
</feature>
<accession>A0A6P1ZHM9</accession>
<name>A0A6P1ZHM9_9BACT</name>
<evidence type="ECO:0008006" key="6">
    <source>
        <dbReference type="Google" id="ProtNLM"/>
    </source>
</evidence>
<organism evidence="3 4">
    <name type="scientific">Oceanidesulfovibrio marinus</name>
    <dbReference type="NCBI Taxonomy" id="370038"/>
    <lineage>
        <taxon>Bacteria</taxon>
        <taxon>Pseudomonadati</taxon>
        <taxon>Thermodesulfobacteriota</taxon>
        <taxon>Desulfovibrionia</taxon>
        <taxon>Desulfovibrionales</taxon>
        <taxon>Desulfovibrionaceae</taxon>
        <taxon>Oceanidesulfovibrio</taxon>
    </lineage>
</organism>
<dbReference type="EMBL" id="CP039543">
    <property type="protein sequence ID" value="QJT10692.1"/>
    <property type="molecule type" value="Genomic_DNA"/>
</dbReference>
<dbReference type="EMBL" id="QMIF01000005">
    <property type="protein sequence ID" value="TVM34081.1"/>
    <property type="molecule type" value="Genomic_DNA"/>
</dbReference>
<reference evidence="3 4" key="1">
    <citation type="submission" date="2018-06" db="EMBL/GenBank/DDBJ databases">
        <title>Complete genome of Desulfovibrio marinus P48SEP.</title>
        <authorList>
            <person name="Crispim J.S."/>
            <person name="Vidigal P.M.P."/>
            <person name="Silva L.C.F."/>
            <person name="Araujo L.C."/>
            <person name="Laguardia C.N."/>
            <person name="Dias R.S."/>
            <person name="Sousa M.P."/>
            <person name="Paula S.O."/>
            <person name="Silva C."/>
        </authorList>
    </citation>
    <scope>NUCLEOTIDE SEQUENCE [LARGE SCALE GENOMIC DNA]</scope>
    <source>
        <strain evidence="3 4">P48SEP</strain>
    </source>
</reference>
<keyword evidence="5" id="KW-1185">Reference proteome</keyword>
<proteinExistence type="predicted"/>
<dbReference type="AlphaFoldDB" id="A0A6P1ZHM9"/>
<evidence type="ECO:0000313" key="3">
    <source>
        <dbReference type="EMBL" id="TVM34081.1"/>
    </source>
</evidence>
<protein>
    <recommendedName>
        <fullName evidence="6">Cysteine rich repeat-containing protein</fullName>
    </recommendedName>
</protein>